<name>A0A2P6P336_ROSCH</name>
<evidence type="ECO:0000313" key="2">
    <source>
        <dbReference type="Proteomes" id="UP000238479"/>
    </source>
</evidence>
<dbReference type="PANTHER" id="PTHR36391:SF1">
    <property type="entry name" value="FURRY"/>
    <property type="match status" value="1"/>
</dbReference>
<dbReference type="OrthoDB" id="1904516at2759"/>
<reference evidence="1 2" key="1">
    <citation type="journal article" date="2018" name="Nat. Genet.">
        <title>The Rosa genome provides new insights in the design of modern roses.</title>
        <authorList>
            <person name="Bendahmane M."/>
        </authorList>
    </citation>
    <scope>NUCLEOTIDE SEQUENCE [LARGE SCALE GENOMIC DNA]</scope>
    <source>
        <strain evidence="2">cv. Old Blush</strain>
    </source>
</reference>
<dbReference type="Proteomes" id="UP000238479">
    <property type="component" value="Chromosome 7"/>
</dbReference>
<proteinExistence type="predicted"/>
<keyword evidence="2" id="KW-1185">Reference proteome</keyword>
<dbReference type="Gramene" id="PRQ16346">
    <property type="protein sequence ID" value="PRQ16346"/>
    <property type="gene ID" value="RchiOBHm_Chr7g0183221"/>
</dbReference>
<accession>A0A2P6P336</accession>
<dbReference type="STRING" id="74649.A0A2P6P336"/>
<organism evidence="1 2">
    <name type="scientific">Rosa chinensis</name>
    <name type="common">China rose</name>
    <dbReference type="NCBI Taxonomy" id="74649"/>
    <lineage>
        <taxon>Eukaryota</taxon>
        <taxon>Viridiplantae</taxon>
        <taxon>Streptophyta</taxon>
        <taxon>Embryophyta</taxon>
        <taxon>Tracheophyta</taxon>
        <taxon>Spermatophyta</taxon>
        <taxon>Magnoliopsida</taxon>
        <taxon>eudicotyledons</taxon>
        <taxon>Gunneridae</taxon>
        <taxon>Pentapetalae</taxon>
        <taxon>rosids</taxon>
        <taxon>fabids</taxon>
        <taxon>Rosales</taxon>
        <taxon>Rosaceae</taxon>
        <taxon>Rosoideae</taxon>
        <taxon>Rosoideae incertae sedis</taxon>
        <taxon>Rosa</taxon>
    </lineage>
</organism>
<dbReference type="AlphaFoldDB" id="A0A2P6P336"/>
<sequence>MAKTASSLLQTLKRYVKKPWEITGPCADPEYRLAVPLATEYRLECPATVKVAACVPTSDPETVFDIKYFPRDQRRNRPPIKRTVLKKADVEKQMKEKTFTPSDFPPVYLVDFVEEDYNARGGGYCR</sequence>
<gene>
    <name evidence="1" type="ORF">RchiOBHm_Chr7g0183221</name>
</gene>
<dbReference type="EMBL" id="PDCK01000045">
    <property type="protein sequence ID" value="PRQ16346.1"/>
    <property type="molecule type" value="Genomic_DNA"/>
</dbReference>
<dbReference type="PANTHER" id="PTHR36391">
    <property type="entry name" value="FURRY"/>
    <property type="match status" value="1"/>
</dbReference>
<protein>
    <submittedName>
        <fullName evidence="1">Uncharacterized protein</fullName>
    </submittedName>
</protein>
<comment type="caution">
    <text evidence="1">The sequence shown here is derived from an EMBL/GenBank/DDBJ whole genome shotgun (WGS) entry which is preliminary data.</text>
</comment>
<evidence type="ECO:0000313" key="1">
    <source>
        <dbReference type="EMBL" id="PRQ16346.1"/>
    </source>
</evidence>
<dbReference type="OMA" id="EDINACG"/>